<proteinExistence type="predicted"/>
<evidence type="ECO:0000313" key="2">
    <source>
        <dbReference type="Proteomes" id="UP000324800"/>
    </source>
</evidence>
<reference evidence="1 2" key="1">
    <citation type="submission" date="2019-03" db="EMBL/GenBank/DDBJ databases">
        <title>Single cell metagenomics reveals metabolic interactions within the superorganism composed of flagellate Streblomastix strix and complex community of Bacteroidetes bacteria on its surface.</title>
        <authorList>
            <person name="Treitli S.C."/>
            <person name="Kolisko M."/>
            <person name="Husnik F."/>
            <person name="Keeling P."/>
            <person name="Hampl V."/>
        </authorList>
    </citation>
    <scope>NUCLEOTIDE SEQUENCE [LARGE SCALE GENOMIC DNA]</scope>
    <source>
        <strain evidence="1">ST1C</strain>
    </source>
</reference>
<feature type="non-terminal residue" evidence="1">
    <location>
        <position position="1"/>
    </location>
</feature>
<gene>
    <name evidence="1" type="ORF">EZS28_039658</name>
</gene>
<dbReference type="AlphaFoldDB" id="A0A5J4U255"/>
<protein>
    <submittedName>
        <fullName evidence="1">Uncharacterized protein</fullName>
    </submittedName>
</protein>
<evidence type="ECO:0000313" key="1">
    <source>
        <dbReference type="EMBL" id="KAA6364816.1"/>
    </source>
</evidence>
<accession>A0A5J4U255</accession>
<name>A0A5J4U255_9EUKA</name>
<dbReference type="Proteomes" id="UP000324800">
    <property type="component" value="Unassembled WGS sequence"/>
</dbReference>
<organism evidence="1 2">
    <name type="scientific">Streblomastix strix</name>
    <dbReference type="NCBI Taxonomy" id="222440"/>
    <lineage>
        <taxon>Eukaryota</taxon>
        <taxon>Metamonada</taxon>
        <taxon>Preaxostyla</taxon>
        <taxon>Oxymonadida</taxon>
        <taxon>Streblomastigidae</taxon>
        <taxon>Streblomastix</taxon>
    </lineage>
</organism>
<dbReference type="EMBL" id="SNRW01021193">
    <property type="protein sequence ID" value="KAA6364816.1"/>
    <property type="molecule type" value="Genomic_DNA"/>
</dbReference>
<sequence length="52" mass="5771">IHNNRFLSVVYGSSGIRGICCCGYAGIGGINRLCTLLIDRERKQGSSVNRWR</sequence>
<comment type="caution">
    <text evidence="1">The sequence shown here is derived from an EMBL/GenBank/DDBJ whole genome shotgun (WGS) entry which is preliminary data.</text>
</comment>